<keyword evidence="6 8" id="KW-0472">Membrane</keyword>
<comment type="caution">
    <text evidence="9">The sequence shown here is derived from an EMBL/GenBank/DDBJ whole genome shotgun (WGS) entry which is preliminary data.</text>
</comment>
<dbReference type="PANTHER" id="PTHR35529:SF1">
    <property type="entry name" value="MANGANESE EFFLUX PUMP MNTP-RELATED"/>
    <property type="match status" value="1"/>
</dbReference>
<feature type="transmembrane region" description="Helical" evidence="8">
    <location>
        <begin position="6"/>
        <end position="28"/>
    </location>
</feature>
<keyword evidence="7 8" id="KW-0464">Manganese</keyword>
<keyword evidence="2 8" id="KW-1003">Cell membrane</keyword>
<comment type="function">
    <text evidence="8">Probably functions as a manganese efflux pump.</text>
</comment>
<feature type="transmembrane region" description="Helical" evidence="8">
    <location>
        <begin position="135"/>
        <end position="155"/>
    </location>
</feature>
<feature type="transmembrane region" description="Helical" evidence="8">
    <location>
        <begin position="69"/>
        <end position="87"/>
    </location>
</feature>
<name>A0ABS9EME7_9BACT</name>
<dbReference type="HAMAP" id="MF_01521">
    <property type="entry name" value="MntP_pump"/>
    <property type="match status" value="1"/>
</dbReference>
<protein>
    <recommendedName>
        <fullName evidence="8">Putative manganese efflux pump MntP</fullName>
    </recommendedName>
</protein>
<evidence type="ECO:0000256" key="4">
    <source>
        <dbReference type="ARBA" id="ARBA00022989"/>
    </source>
</evidence>
<feature type="transmembrane region" description="Helical" evidence="8">
    <location>
        <begin position="40"/>
        <end position="63"/>
    </location>
</feature>
<evidence type="ECO:0000256" key="2">
    <source>
        <dbReference type="ARBA" id="ARBA00022475"/>
    </source>
</evidence>
<evidence type="ECO:0000256" key="3">
    <source>
        <dbReference type="ARBA" id="ARBA00022692"/>
    </source>
</evidence>
<evidence type="ECO:0000256" key="1">
    <source>
        <dbReference type="ARBA" id="ARBA00022448"/>
    </source>
</evidence>
<dbReference type="PANTHER" id="PTHR35529">
    <property type="entry name" value="MANGANESE EFFLUX PUMP MNTP-RELATED"/>
    <property type="match status" value="1"/>
</dbReference>
<evidence type="ECO:0000256" key="6">
    <source>
        <dbReference type="ARBA" id="ARBA00023136"/>
    </source>
</evidence>
<keyword evidence="5 8" id="KW-0406">Ion transport</keyword>
<dbReference type="RefSeq" id="WP_236098655.1">
    <property type="nucleotide sequence ID" value="NZ_JAKGUD010000003.1"/>
</dbReference>
<comment type="subcellular location">
    <subcellularLocation>
        <location evidence="8">Cell membrane</location>
        <topology evidence="8">Multi-pass membrane protein</topology>
    </subcellularLocation>
</comment>
<feature type="transmembrane region" description="Helical" evidence="8">
    <location>
        <begin position="107"/>
        <end position="129"/>
    </location>
</feature>
<keyword evidence="1 8" id="KW-0813">Transport</keyword>
<dbReference type="EMBL" id="JAKGUD010000003">
    <property type="protein sequence ID" value="MCF4141894.1"/>
    <property type="molecule type" value="Genomic_DNA"/>
</dbReference>
<sequence length="188" mass="19581">MAEMDVVVATASALAMDAFSVSLGAGACRCGMPVRQILRMAFMFGFFQFAMPLLGGFLGATAVSFVSAWDHWIAAGLLWFVGGNMIFESLKPNKDCSGLDTAKTRVLLGLAVATSIDAMAVGFSTATLGESVMPLALAAGVITYLLSVFGAMAGCRLGSVTGHRAEMLGGLCLCLIGLEILASHMNWI</sequence>
<dbReference type="Proteomes" id="UP001200430">
    <property type="component" value="Unassembled WGS sequence"/>
</dbReference>
<reference evidence="9 10" key="1">
    <citation type="submission" date="2022-01" db="EMBL/GenBank/DDBJ databases">
        <title>Dethiosulfovibrio faecalis sp. nov., a novel proteolytic, non-sulfur-reducing bacterium isolated from a marine aquaculture solid waste bioreactor.</title>
        <authorList>
            <person name="Grabowski S."/>
            <person name="Apolinario E."/>
            <person name="Schneider N."/>
            <person name="Marshall C.W."/>
            <person name="Sowers K.R."/>
        </authorList>
    </citation>
    <scope>NUCLEOTIDE SEQUENCE [LARGE SCALE GENOMIC DNA]</scope>
    <source>
        <strain evidence="9 10">DSM 12537</strain>
    </source>
</reference>
<keyword evidence="4 8" id="KW-1133">Transmembrane helix</keyword>
<evidence type="ECO:0000256" key="8">
    <source>
        <dbReference type="HAMAP-Rule" id="MF_01521"/>
    </source>
</evidence>
<organism evidence="9 10">
    <name type="scientific">Dethiosulfovibrio marinus</name>
    <dbReference type="NCBI Taxonomy" id="133532"/>
    <lineage>
        <taxon>Bacteria</taxon>
        <taxon>Thermotogati</taxon>
        <taxon>Synergistota</taxon>
        <taxon>Synergistia</taxon>
        <taxon>Synergistales</taxon>
        <taxon>Dethiosulfovibrionaceae</taxon>
        <taxon>Dethiosulfovibrio</taxon>
    </lineage>
</organism>
<keyword evidence="3 8" id="KW-0812">Transmembrane</keyword>
<comment type="similarity">
    <text evidence="8">Belongs to the MntP (TC 9.B.29) family.</text>
</comment>
<dbReference type="InterPro" id="IPR003810">
    <property type="entry name" value="Mntp/YtaF"/>
</dbReference>
<feature type="transmembrane region" description="Helical" evidence="8">
    <location>
        <begin position="167"/>
        <end position="187"/>
    </location>
</feature>
<evidence type="ECO:0000313" key="10">
    <source>
        <dbReference type="Proteomes" id="UP001200430"/>
    </source>
</evidence>
<keyword evidence="10" id="KW-1185">Reference proteome</keyword>
<evidence type="ECO:0000256" key="5">
    <source>
        <dbReference type="ARBA" id="ARBA00023065"/>
    </source>
</evidence>
<dbReference type="Pfam" id="PF02659">
    <property type="entry name" value="Mntp"/>
    <property type="match status" value="1"/>
</dbReference>
<accession>A0ABS9EME7</accession>
<dbReference type="InterPro" id="IPR022929">
    <property type="entry name" value="Put_MntP"/>
</dbReference>
<evidence type="ECO:0000256" key="7">
    <source>
        <dbReference type="ARBA" id="ARBA00023211"/>
    </source>
</evidence>
<proteinExistence type="inferred from homology"/>
<evidence type="ECO:0000313" key="9">
    <source>
        <dbReference type="EMBL" id="MCF4141894.1"/>
    </source>
</evidence>
<gene>
    <name evidence="8" type="primary">mntP</name>
    <name evidence="9" type="ORF">L2W38_03575</name>
</gene>